<keyword evidence="2" id="KW-1185">Reference proteome</keyword>
<reference evidence="1" key="1">
    <citation type="submission" date="2024-03" db="EMBL/GenBank/DDBJ databases">
        <authorList>
            <consortium name="ELIXIR-Norway"/>
            <consortium name="Elixir Norway"/>
        </authorList>
    </citation>
    <scope>NUCLEOTIDE SEQUENCE</scope>
</reference>
<protein>
    <submittedName>
        <fullName evidence="1">Uncharacterized protein</fullName>
    </submittedName>
</protein>
<accession>A0ABP1AJI7</accession>
<sequence>MLCTSSKLGYRLQIVSHHNNQQHHSNGGFFKPVDILDASALHQPQLAWVPLANCLLQHQQHHSNGGFFKPVDILDASSETEGICQFCLHGCM</sequence>
<proteinExistence type="predicted"/>
<evidence type="ECO:0000313" key="2">
    <source>
        <dbReference type="Proteomes" id="UP001497522"/>
    </source>
</evidence>
<organism evidence="1 2">
    <name type="scientific">Sphagnum jensenii</name>
    <dbReference type="NCBI Taxonomy" id="128206"/>
    <lineage>
        <taxon>Eukaryota</taxon>
        <taxon>Viridiplantae</taxon>
        <taxon>Streptophyta</taxon>
        <taxon>Embryophyta</taxon>
        <taxon>Bryophyta</taxon>
        <taxon>Sphagnophytina</taxon>
        <taxon>Sphagnopsida</taxon>
        <taxon>Sphagnales</taxon>
        <taxon>Sphagnaceae</taxon>
        <taxon>Sphagnum</taxon>
    </lineage>
</organism>
<evidence type="ECO:0000313" key="1">
    <source>
        <dbReference type="EMBL" id="CAK9862560.1"/>
    </source>
</evidence>
<dbReference type="Proteomes" id="UP001497522">
    <property type="component" value="Chromosome 13"/>
</dbReference>
<dbReference type="EMBL" id="OZ023714">
    <property type="protein sequence ID" value="CAK9862560.1"/>
    <property type="molecule type" value="Genomic_DNA"/>
</dbReference>
<name>A0ABP1AJI7_9BRYO</name>
<gene>
    <name evidence="1" type="ORF">CSSPJE1EN2_LOCUS5555</name>
</gene>